<name>A0A6V7WKD0_MELEN</name>
<dbReference type="EMBL" id="CAJEWN010000639">
    <property type="protein sequence ID" value="CAD2187460.1"/>
    <property type="molecule type" value="Genomic_DNA"/>
</dbReference>
<dbReference type="Proteomes" id="UP000580250">
    <property type="component" value="Unassembled WGS sequence"/>
</dbReference>
<organism evidence="1 2">
    <name type="scientific">Meloidogyne enterolobii</name>
    <name type="common">Root-knot nematode worm</name>
    <name type="synonym">Meloidogyne mayaguensis</name>
    <dbReference type="NCBI Taxonomy" id="390850"/>
    <lineage>
        <taxon>Eukaryota</taxon>
        <taxon>Metazoa</taxon>
        <taxon>Ecdysozoa</taxon>
        <taxon>Nematoda</taxon>
        <taxon>Chromadorea</taxon>
        <taxon>Rhabditida</taxon>
        <taxon>Tylenchina</taxon>
        <taxon>Tylenchomorpha</taxon>
        <taxon>Tylenchoidea</taxon>
        <taxon>Meloidogynidae</taxon>
        <taxon>Meloidogyninae</taxon>
        <taxon>Meloidogyne</taxon>
    </lineage>
</organism>
<gene>
    <name evidence="1" type="ORF">MENT_LOCUS40049</name>
</gene>
<evidence type="ECO:0000313" key="2">
    <source>
        <dbReference type="Proteomes" id="UP000580250"/>
    </source>
</evidence>
<protein>
    <submittedName>
        <fullName evidence="1">Uncharacterized protein</fullName>
    </submittedName>
</protein>
<evidence type="ECO:0000313" key="1">
    <source>
        <dbReference type="EMBL" id="CAD2187460.1"/>
    </source>
</evidence>
<comment type="caution">
    <text evidence="1">The sequence shown here is derived from an EMBL/GenBank/DDBJ whole genome shotgun (WGS) entry which is preliminary data.</text>
</comment>
<sequence>MLEETRFYLYQKFSSPKLGPKESEEVELRMVVPLMLNKLIRRLKAIEDFNPHKFLEIENRIETFRNCIINVNPNEKICTPRAVCLILNFSELITNVEKKGSERDLNKLLNWKHEKICIEVHQINEALEQMREDMKEEHSKFIHKYANVFKYTIGLIPGSSTKMEKFIQNYKLIPSLQQDECKIILL</sequence>
<proteinExistence type="predicted"/>
<dbReference type="AlphaFoldDB" id="A0A6V7WKD0"/>
<accession>A0A6V7WKD0</accession>
<reference evidence="1 2" key="1">
    <citation type="submission" date="2020-08" db="EMBL/GenBank/DDBJ databases">
        <authorList>
            <person name="Koutsovoulos G."/>
            <person name="Danchin GJ E."/>
        </authorList>
    </citation>
    <scope>NUCLEOTIDE SEQUENCE [LARGE SCALE GENOMIC DNA]</scope>
</reference>